<evidence type="ECO:0000313" key="4">
    <source>
        <dbReference type="Proteomes" id="UP001230188"/>
    </source>
</evidence>
<feature type="signal peptide" evidence="1">
    <location>
        <begin position="1"/>
        <end position="24"/>
    </location>
</feature>
<keyword evidence="4" id="KW-1185">Reference proteome</keyword>
<sequence length="454" mass="49175">MIWSSGPRSFFFFFFLLVVVVVEGLVPALLVEQANRVAPELMREIVMRTPTGLALKRANSVSGGSAKLRSAKLVVATTTTTTTTTTHKDDDDDKIVLECEVEKRPLFGSPKIETERVFVANPVTKNGLASLACDYGLSAEAARLLSLEPIPGQPADNLWLNNVPNPASRAFFKTMTARAVVDAAREPGRYSLFVKPPELDDELDTYRVGTLLELARNVVFSLIKEGYKVKVMVQGPMGSAGSSFSGVPLSLNGVRRLLEGMDWGEDNLDLIGKYLRFGDLEAVDDDDDVFVILAPQSMVGCSVVEALQATCRNVGDQRPLFLINPKLADIPSPQGVMSVRGRADRLDFAATFQEIYRFRVVVPTGRTFFPILGALVRAGPRQPYVLYKRTETSSVDFEDSAARAKAARAGDLVESYVPVAAFSTLPDDAQVTRAIRAPLPADATAAAAAAAADK</sequence>
<evidence type="ECO:0000256" key="1">
    <source>
        <dbReference type="SAM" id="SignalP"/>
    </source>
</evidence>
<dbReference type="InterPro" id="IPR018962">
    <property type="entry name" value="DUF1995"/>
</dbReference>
<accession>A0AAD7UDX7</accession>
<dbReference type="EMBL" id="JAQMWT010000366">
    <property type="protein sequence ID" value="KAJ8602782.1"/>
    <property type="molecule type" value="Genomic_DNA"/>
</dbReference>
<dbReference type="Proteomes" id="UP001230188">
    <property type="component" value="Unassembled WGS sequence"/>
</dbReference>
<feature type="domain" description="DUF1995" evidence="2">
    <location>
        <begin position="197"/>
        <end position="394"/>
    </location>
</feature>
<keyword evidence="1" id="KW-0732">Signal</keyword>
<feature type="chain" id="PRO_5042280136" description="DUF1995 domain-containing protein" evidence="1">
    <location>
        <begin position="25"/>
        <end position="454"/>
    </location>
</feature>
<gene>
    <name evidence="3" type="ORF">CTAYLR_002581</name>
</gene>
<dbReference type="Pfam" id="PF09353">
    <property type="entry name" value="DUF1995"/>
    <property type="match status" value="1"/>
</dbReference>
<name>A0AAD7UDX7_9STRA</name>
<reference evidence="3" key="1">
    <citation type="submission" date="2023-01" db="EMBL/GenBank/DDBJ databases">
        <title>Metagenome sequencing of chrysophaentin producing Chrysophaeum taylorii.</title>
        <authorList>
            <person name="Davison J."/>
            <person name="Bewley C."/>
        </authorList>
    </citation>
    <scope>NUCLEOTIDE SEQUENCE</scope>
    <source>
        <strain evidence="3">NIES-1699</strain>
    </source>
</reference>
<comment type="caution">
    <text evidence="3">The sequence shown here is derived from an EMBL/GenBank/DDBJ whole genome shotgun (WGS) entry which is preliminary data.</text>
</comment>
<dbReference type="InterPro" id="IPR053021">
    <property type="entry name" value="Chloroplast_ADK"/>
</dbReference>
<dbReference type="PANTHER" id="PTHR35509">
    <property type="entry name" value="DOMAIN PROTEIN, PUTATIVE (DUF1995)-RELATED"/>
    <property type="match status" value="1"/>
</dbReference>
<evidence type="ECO:0000313" key="3">
    <source>
        <dbReference type="EMBL" id="KAJ8602782.1"/>
    </source>
</evidence>
<organism evidence="3 4">
    <name type="scientific">Chrysophaeum taylorii</name>
    <dbReference type="NCBI Taxonomy" id="2483200"/>
    <lineage>
        <taxon>Eukaryota</taxon>
        <taxon>Sar</taxon>
        <taxon>Stramenopiles</taxon>
        <taxon>Ochrophyta</taxon>
        <taxon>Pelagophyceae</taxon>
        <taxon>Pelagomonadales</taxon>
        <taxon>Pelagomonadaceae</taxon>
        <taxon>Chrysophaeum</taxon>
    </lineage>
</organism>
<evidence type="ECO:0000259" key="2">
    <source>
        <dbReference type="Pfam" id="PF09353"/>
    </source>
</evidence>
<proteinExistence type="predicted"/>
<dbReference type="PANTHER" id="PTHR35509:SF6">
    <property type="entry name" value="ADENYLATE KINASE"/>
    <property type="match status" value="1"/>
</dbReference>
<dbReference type="AlphaFoldDB" id="A0AAD7UDX7"/>
<protein>
    <recommendedName>
        <fullName evidence="2">DUF1995 domain-containing protein</fullName>
    </recommendedName>
</protein>